<dbReference type="InterPro" id="IPR036770">
    <property type="entry name" value="Ankyrin_rpt-contain_sf"/>
</dbReference>
<evidence type="ECO:0000313" key="8">
    <source>
        <dbReference type="Proteomes" id="UP001363151"/>
    </source>
</evidence>
<feature type="region of interest" description="Disordered" evidence="5">
    <location>
        <begin position="467"/>
        <end position="529"/>
    </location>
</feature>
<feature type="compositionally biased region" description="Basic and acidic residues" evidence="5">
    <location>
        <begin position="497"/>
        <end position="507"/>
    </location>
</feature>
<dbReference type="InterPro" id="IPR011992">
    <property type="entry name" value="EF-hand-dom_pair"/>
</dbReference>
<reference evidence="7 8" key="1">
    <citation type="submission" date="2024-03" db="EMBL/GenBank/DDBJ databases">
        <title>Aureococcus anophagefferens CCMP1851 and Kratosvirus quantuckense: Draft genome of a second virus-susceptible host strain in the model system.</title>
        <authorList>
            <person name="Chase E."/>
            <person name="Truchon A.R."/>
            <person name="Schepens W."/>
            <person name="Wilhelm S.W."/>
        </authorList>
    </citation>
    <scope>NUCLEOTIDE SEQUENCE [LARGE SCALE GENOMIC DNA]</scope>
    <source>
        <strain evidence="7 8">CCMP1851</strain>
    </source>
</reference>
<dbReference type="SUPFAM" id="SSF47473">
    <property type="entry name" value="EF-hand"/>
    <property type="match status" value="1"/>
</dbReference>
<name>A0ABR1FPU9_AURAN</name>
<accession>A0ABR1FPU9</accession>
<dbReference type="InterPro" id="IPR018247">
    <property type="entry name" value="EF_Hand_1_Ca_BS"/>
</dbReference>
<dbReference type="SMART" id="SM00248">
    <property type="entry name" value="ANK"/>
    <property type="match status" value="5"/>
</dbReference>
<evidence type="ECO:0000256" key="2">
    <source>
        <dbReference type="ARBA" id="ARBA00022837"/>
    </source>
</evidence>
<dbReference type="Gene3D" id="1.10.238.10">
    <property type="entry name" value="EF-hand"/>
    <property type="match status" value="1"/>
</dbReference>
<organism evidence="7 8">
    <name type="scientific">Aureococcus anophagefferens</name>
    <name type="common">Harmful bloom alga</name>
    <dbReference type="NCBI Taxonomy" id="44056"/>
    <lineage>
        <taxon>Eukaryota</taxon>
        <taxon>Sar</taxon>
        <taxon>Stramenopiles</taxon>
        <taxon>Ochrophyta</taxon>
        <taxon>Pelagophyceae</taxon>
        <taxon>Pelagomonadales</taxon>
        <taxon>Pelagomonadaceae</taxon>
        <taxon>Aureococcus</taxon>
    </lineage>
</organism>
<feature type="compositionally biased region" description="Basic residues" evidence="5">
    <location>
        <begin position="485"/>
        <end position="494"/>
    </location>
</feature>
<evidence type="ECO:0000313" key="7">
    <source>
        <dbReference type="EMBL" id="KAK7235277.1"/>
    </source>
</evidence>
<dbReference type="SUPFAM" id="SSF48403">
    <property type="entry name" value="Ankyrin repeat"/>
    <property type="match status" value="1"/>
</dbReference>
<evidence type="ECO:0000256" key="5">
    <source>
        <dbReference type="SAM" id="MobiDB-lite"/>
    </source>
</evidence>
<sequence>MTLDHLKTPEVPRRGLRRRRPSLVNLLEQHSEALALGVVAPPEDDSLAVADDDRKGLNALFQLVGSGAEHLRMAHVEGFLEQLGVFMDAAKVRDLFNLHELRLSPAEAEALEAAGAKAPGEGVMVVGGFKQLLHMIKWGLDNILESEILELISRFDVDKSGTLDFDEFLALATAATALTAGEEEDMEMVIKTHFVREHAKVRALAVRQRLSVDAATLQFFKRGDARDNTVGAAGRVASNVLHKLGGGKDAQRKAYEHVLQRLTGELDDKLLEAAENGRVEELGLMLARGANANATRMDPPRESALGLALQCRQVKAATALLDAGADAGLKDDAGTGTILAATLSGCLSKSKHVLQLLISRGAKVNDQDELGQCALLAAVQRGKVVEVDALLSFGAHANLADAEGSTPLMKAAQAGEKAICARLIEGDADLNVLDDANRTARDRAALCGVDVVEELLAKHGGLSGDQVLEATSPRERERLVANAGRVKRTSRTGRLRSLSDSKMERAHRSSRHSFSKSLGSPASSPTGADATEFAVSNALKIFADDGPATPRSPRSLLEPLSA</sequence>
<evidence type="ECO:0000259" key="6">
    <source>
        <dbReference type="PROSITE" id="PS50222"/>
    </source>
</evidence>
<dbReference type="Gene3D" id="1.25.40.20">
    <property type="entry name" value="Ankyrin repeat-containing domain"/>
    <property type="match status" value="3"/>
</dbReference>
<dbReference type="CDD" id="cd00051">
    <property type="entry name" value="EFh"/>
    <property type="match status" value="1"/>
</dbReference>
<proteinExistence type="predicted"/>
<feature type="domain" description="EF-hand" evidence="6">
    <location>
        <begin position="143"/>
        <end position="178"/>
    </location>
</feature>
<feature type="repeat" description="ANK" evidence="4">
    <location>
        <begin position="403"/>
        <end position="435"/>
    </location>
</feature>
<dbReference type="PROSITE" id="PS50222">
    <property type="entry name" value="EF_HAND_2"/>
    <property type="match status" value="1"/>
</dbReference>
<dbReference type="Proteomes" id="UP001363151">
    <property type="component" value="Unassembled WGS sequence"/>
</dbReference>
<dbReference type="PROSITE" id="PS50088">
    <property type="entry name" value="ANK_REPEAT"/>
    <property type="match status" value="1"/>
</dbReference>
<dbReference type="PROSITE" id="PS00018">
    <property type="entry name" value="EF_HAND_1"/>
    <property type="match status" value="1"/>
</dbReference>
<evidence type="ECO:0000256" key="4">
    <source>
        <dbReference type="PROSITE-ProRule" id="PRU00023"/>
    </source>
</evidence>
<dbReference type="EMBL" id="JBBJCI010000293">
    <property type="protein sequence ID" value="KAK7235277.1"/>
    <property type="molecule type" value="Genomic_DNA"/>
</dbReference>
<dbReference type="PANTHER" id="PTHR24201">
    <property type="entry name" value="ANK_REP_REGION DOMAIN-CONTAINING PROTEIN"/>
    <property type="match status" value="1"/>
</dbReference>
<comment type="caution">
    <text evidence="7">The sequence shown here is derived from an EMBL/GenBank/DDBJ whole genome shotgun (WGS) entry which is preliminary data.</text>
</comment>
<dbReference type="Pfam" id="PF12796">
    <property type="entry name" value="Ank_2"/>
    <property type="match status" value="1"/>
</dbReference>
<evidence type="ECO:0000256" key="3">
    <source>
        <dbReference type="ARBA" id="ARBA00023043"/>
    </source>
</evidence>
<gene>
    <name evidence="7" type="ORF">SO694_00068129</name>
</gene>
<keyword evidence="8" id="KW-1185">Reference proteome</keyword>
<dbReference type="InterPro" id="IPR002048">
    <property type="entry name" value="EF_hand_dom"/>
</dbReference>
<dbReference type="SMART" id="SM00054">
    <property type="entry name" value="EFh"/>
    <property type="match status" value="1"/>
</dbReference>
<dbReference type="PROSITE" id="PS50297">
    <property type="entry name" value="ANK_REP_REGION"/>
    <property type="match status" value="1"/>
</dbReference>
<feature type="region of interest" description="Disordered" evidence="5">
    <location>
        <begin position="543"/>
        <end position="562"/>
    </location>
</feature>
<dbReference type="InterPro" id="IPR002110">
    <property type="entry name" value="Ankyrin_rpt"/>
</dbReference>
<evidence type="ECO:0000256" key="1">
    <source>
        <dbReference type="ARBA" id="ARBA00022737"/>
    </source>
</evidence>
<feature type="compositionally biased region" description="Polar residues" evidence="5">
    <location>
        <begin position="515"/>
        <end position="526"/>
    </location>
</feature>
<keyword evidence="3 4" id="KW-0040">ANK repeat</keyword>
<keyword evidence="2" id="KW-0106">Calcium</keyword>
<dbReference type="InterPro" id="IPR050776">
    <property type="entry name" value="Ank_Repeat/CDKN_Inhibitor"/>
</dbReference>
<keyword evidence="1" id="KW-0677">Repeat</keyword>
<protein>
    <recommendedName>
        <fullName evidence="6">EF-hand domain-containing protein</fullName>
    </recommendedName>
</protein>